<keyword evidence="3" id="KW-1185">Reference proteome</keyword>
<evidence type="ECO:0000256" key="1">
    <source>
        <dbReference type="SAM" id="SignalP"/>
    </source>
</evidence>
<dbReference type="EMBL" id="MDYQ01000022">
    <property type="protein sequence ID" value="PRP87198.1"/>
    <property type="molecule type" value="Genomic_DNA"/>
</dbReference>
<accession>A0A2P6NTL1</accession>
<organism evidence="2 3">
    <name type="scientific">Planoprotostelium fungivorum</name>
    <dbReference type="NCBI Taxonomy" id="1890364"/>
    <lineage>
        <taxon>Eukaryota</taxon>
        <taxon>Amoebozoa</taxon>
        <taxon>Evosea</taxon>
        <taxon>Variosea</taxon>
        <taxon>Cavosteliida</taxon>
        <taxon>Cavosteliaceae</taxon>
        <taxon>Planoprotostelium</taxon>
    </lineage>
</organism>
<name>A0A2P6NTL1_9EUKA</name>
<feature type="signal peptide" evidence="1">
    <location>
        <begin position="1"/>
        <end position="20"/>
    </location>
</feature>
<evidence type="ECO:0000313" key="2">
    <source>
        <dbReference type="EMBL" id="PRP87198.1"/>
    </source>
</evidence>
<gene>
    <name evidence="2" type="ORF">PROFUN_01460</name>
</gene>
<dbReference type="Proteomes" id="UP000241769">
    <property type="component" value="Unassembled WGS sequence"/>
</dbReference>
<reference evidence="2 3" key="1">
    <citation type="journal article" date="2018" name="Genome Biol. Evol.">
        <title>Multiple Roots of Fruiting Body Formation in Amoebozoa.</title>
        <authorList>
            <person name="Hillmann F."/>
            <person name="Forbes G."/>
            <person name="Novohradska S."/>
            <person name="Ferling I."/>
            <person name="Riege K."/>
            <person name="Groth M."/>
            <person name="Westermann M."/>
            <person name="Marz M."/>
            <person name="Spaller T."/>
            <person name="Winckler T."/>
            <person name="Schaap P."/>
            <person name="Glockner G."/>
        </authorList>
    </citation>
    <scope>NUCLEOTIDE SEQUENCE [LARGE SCALE GENOMIC DNA]</scope>
    <source>
        <strain evidence="2 3">Jena</strain>
    </source>
</reference>
<feature type="chain" id="PRO_5015121171" evidence="1">
    <location>
        <begin position="21"/>
        <end position="162"/>
    </location>
</feature>
<proteinExistence type="predicted"/>
<keyword evidence="1" id="KW-0732">Signal</keyword>
<protein>
    <submittedName>
        <fullName evidence="2">Uncharacterized protein</fullName>
    </submittedName>
</protein>
<evidence type="ECO:0000313" key="3">
    <source>
        <dbReference type="Proteomes" id="UP000241769"/>
    </source>
</evidence>
<dbReference type="AlphaFoldDB" id="A0A2P6NTL1"/>
<dbReference type="PROSITE" id="PS51257">
    <property type="entry name" value="PROKAR_LIPOPROTEIN"/>
    <property type="match status" value="1"/>
</dbReference>
<dbReference type="InParanoid" id="A0A2P6NTL1"/>
<comment type="caution">
    <text evidence="2">The sequence shown here is derived from an EMBL/GenBank/DDBJ whole genome shotgun (WGS) entry which is preliminary data.</text>
</comment>
<sequence>MKSTLVFFALVALAAAGCSGPKIGTMTGYDNADGQDDMHPGSVNDYEHTTPAFWANVNAVSIYNRDWNQWKYHNIIINYKGKNVTVQSWDSCANQDCPDHTPCCTNNAQKFAKPGFLVDVEKRVLKSAFGINNYDDVMAKISYYLCDKFDPKPIAKKYHLTN</sequence>